<organism evidence="1 2">
    <name type="scientific">Sphaerisporangium krabiense</name>
    <dbReference type="NCBI Taxonomy" id="763782"/>
    <lineage>
        <taxon>Bacteria</taxon>
        <taxon>Bacillati</taxon>
        <taxon>Actinomycetota</taxon>
        <taxon>Actinomycetes</taxon>
        <taxon>Streptosporangiales</taxon>
        <taxon>Streptosporangiaceae</taxon>
        <taxon>Sphaerisporangium</taxon>
    </lineage>
</organism>
<protein>
    <submittedName>
        <fullName evidence="1">Uncharacterized protein</fullName>
    </submittedName>
</protein>
<dbReference type="RefSeq" id="WP_184614226.1">
    <property type="nucleotide sequence ID" value="NZ_BOOS01000074.1"/>
</dbReference>
<dbReference type="AlphaFoldDB" id="A0A7W8Z8I5"/>
<sequence length="309" mass="34206">MSLVHGSGHNAAVWTEVASRLVDHCRLVAVREVTLRAFLRRADGLWERRPAIEEIATVSAPAPDAVIHPSVDVYARIRCPVTFVLPDRGFYAERLGCSRFPGRPEEVLNEELVARLMAGFGMRFVCLTRRTGIPAFIAGMATSCSPEEGRRDRVVGLDDPQRVGKFNADWYELSTEYGLFSADRRFLVSLTPAIDPAFNSAREEADDWEDPAWWEHSWGLVELSDEWDLAGAGAASGVLGSEYGHPGFAMSAIDGSVLIAGTVWQDSIGSAVLPKPYRSPTLRELARRNVGFRTPSENEDLITFLNRNE</sequence>
<comment type="caution">
    <text evidence="1">The sequence shown here is derived from an EMBL/GenBank/DDBJ whole genome shotgun (WGS) entry which is preliminary data.</text>
</comment>
<dbReference type="EMBL" id="JACHBR010000001">
    <property type="protein sequence ID" value="MBB5629255.1"/>
    <property type="molecule type" value="Genomic_DNA"/>
</dbReference>
<evidence type="ECO:0000313" key="2">
    <source>
        <dbReference type="Proteomes" id="UP000588112"/>
    </source>
</evidence>
<name>A0A7W8Z8I5_9ACTN</name>
<evidence type="ECO:0000313" key="1">
    <source>
        <dbReference type="EMBL" id="MBB5629255.1"/>
    </source>
</evidence>
<keyword evidence="2" id="KW-1185">Reference proteome</keyword>
<reference evidence="1 2" key="1">
    <citation type="submission" date="2020-08" db="EMBL/GenBank/DDBJ databases">
        <title>Sequencing the genomes of 1000 actinobacteria strains.</title>
        <authorList>
            <person name="Klenk H.-P."/>
        </authorList>
    </citation>
    <scope>NUCLEOTIDE SEQUENCE [LARGE SCALE GENOMIC DNA]</scope>
    <source>
        <strain evidence="1 2">DSM 45790</strain>
    </source>
</reference>
<accession>A0A7W8Z8I5</accession>
<proteinExistence type="predicted"/>
<gene>
    <name evidence="1" type="ORF">BJ981_004954</name>
</gene>
<dbReference type="Proteomes" id="UP000588112">
    <property type="component" value="Unassembled WGS sequence"/>
</dbReference>